<sequence>MKSLAVAAIGAALLLPVVSGCAAFTDDSASSADGVEVAAAFYPLQYVAERVAGDRLGHGVTVETLTAPGGEPHDLELSPKQVADVAQADLVVYERGFQQSVDDAVDTNATGDTVDAASVVDLVPFREHGVDSDEIDPHFWQDPLMLADVADTVADHLADIDPGHADDYQANADDLRSDLEQLDQDYTAGLASCERSTVVVSHDAFGYLQRYGIQMKAILGLSPESEPTPADLAELQDLVKSEGITTVFSETLAPKEVAESLAHDTGVKSAVLDPIEGLSDETADEDYLSLMRSNLSALQEANGC</sequence>
<feature type="signal peptide" evidence="4">
    <location>
        <begin position="1"/>
        <end position="22"/>
    </location>
</feature>
<name>A0ABS7UJ02_9ACTN</name>
<comment type="caution">
    <text evidence="5">The sequence shown here is derived from an EMBL/GenBank/DDBJ whole genome shotgun (WGS) entry which is preliminary data.</text>
</comment>
<dbReference type="Gene3D" id="3.40.50.1980">
    <property type="entry name" value="Nitrogenase molybdenum iron protein domain"/>
    <property type="match status" value="2"/>
</dbReference>
<evidence type="ECO:0000313" key="5">
    <source>
        <dbReference type="EMBL" id="MBZ5741018.1"/>
    </source>
</evidence>
<dbReference type="Proteomes" id="UP000780875">
    <property type="component" value="Unassembled WGS sequence"/>
</dbReference>
<dbReference type="InterPro" id="IPR050492">
    <property type="entry name" value="Bact_metal-bind_prot9"/>
</dbReference>
<dbReference type="InterPro" id="IPR006127">
    <property type="entry name" value="ZnuA-like"/>
</dbReference>
<dbReference type="EMBL" id="JAIQZJ010000021">
    <property type="protein sequence ID" value="MBZ5741018.1"/>
    <property type="molecule type" value="Genomic_DNA"/>
</dbReference>
<keyword evidence="2" id="KW-0813">Transport</keyword>
<gene>
    <name evidence="5" type="ORF">K8U61_22840</name>
</gene>
<reference evidence="5 6" key="1">
    <citation type="submission" date="2021-09" db="EMBL/GenBank/DDBJ databases">
        <title>Whole genome sequence of Nocardioides sp. GBK3QG-3.</title>
        <authorList>
            <person name="Tuo L."/>
        </authorList>
    </citation>
    <scope>NUCLEOTIDE SEQUENCE [LARGE SCALE GENOMIC DNA]</scope>
    <source>
        <strain evidence="5 6">GBK3QG-3</strain>
    </source>
</reference>
<dbReference type="PANTHER" id="PTHR42953">
    <property type="entry name" value="HIGH-AFFINITY ZINC UPTAKE SYSTEM PROTEIN ZNUA-RELATED"/>
    <property type="match status" value="1"/>
</dbReference>
<protein>
    <submittedName>
        <fullName evidence="5">Metal ABC transporter substrate-binding protein</fullName>
    </submittedName>
</protein>
<dbReference type="PANTHER" id="PTHR42953:SF3">
    <property type="entry name" value="HIGH-AFFINITY ZINC UPTAKE SYSTEM PROTEIN ZNUA"/>
    <property type="match status" value="1"/>
</dbReference>
<keyword evidence="3 4" id="KW-0732">Signal</keyword>
<dbReference type="PROSITE" id="PS51257">
    <property type="entry name" value="PROKAR_LIPOPROTEIN"/>
    <property type="match status" value="1"/>
</dbReference>
<evidence type="ECO:0000256" key="1">
    <source>
        <dbReference type="ARBA" id="ARBA00011028"/>
    </source>
</evidence>
<proteinExistence type="inferred from homology"/>
<feature type="chain" id="PRO_5045285994" evidence="4">
    <location>
        <begin position="23"/>
        <end position="304"/>
    </location>
</feature>
<dbReference type="RefSeq" id="WP_224125319.1">
    <property type="nucleotide sequence ID" value="NZ_JAIQZJ010000021.1"/>
</dbReference>
<evidence type="ECO:0000256" key="3">
    <source>
        <dbReference type="ARBA" id="ARBA00022729"/>
    </source>
</evidence>
<dbReference type="Pfam" id="PF01297">
    <property type="entry name" value="ZnuA"/>
    <property type="match status" value="1"/>
</dbReference>
<comment type="similarity">
    <text evidence="1">Belongs to the bacterial solute-binding protein 9 family.</text>
</comment>
<dbReference type="SUPFAM" id="SSF53807">
    <property type="entry name" value="Helical backbone' metal receptor"/>
    <property type="match status" value="1"/>
</dbReference>
<evidence type="ECO:0000256" key="4">
    <source>
        <dbReference type="SAM" id="SignalP"/>
    </source>
</evidence>
<keyword evidence="6" id="KW-1185">Reference proteome</keyword>
<evidence type="ECO:0000256" key="2">
    <source>
        <dbReference type="ARBA" id="ARBA00022448"/>
    </source>
</evidence>
<evidence type="ECO:0000313" key="6">
    <source>
        <dbReference type="Proteomes" id="UP000780875"/>
    </source>
</evidence>
<organism evidence="5 6">
    <name type="scientific">Nocardioides mangrovi</name>
    <dbReference type="NCBI Taxonomy" id="2874580"/>
    <lineage>
        <taxon>Bacteria</taxon>
        <taxon>Bacillati</taxon>
        <taxon>Actinomycetota</taxon>
        <taxon>Actinomycetes</taxon>
        <taxon>Propionibacteriales</taxon>
        <taxon>Nocardioidaceae</taxon>
        <taxon>Nocardioides</taxon>
    </lineage>
</organism>
<accession>A0ABS7UJ02</accession>